<comment type="cofactor">
    <cofactor evidence="1">
        <name>thiamine diphosphate</name>
        <dbReference type="ChEBI" id="CHEBI:58937"/>
    </cofactor>
</comment>
<dbReference type="InterPro" id="IPR001017">
    <property type="entry name" value="DH_E1"/>
</dbReference>
<gene>
    <name evidence="6" type="primary">acoA_1</name>
    <name evidence="6" type="ORF">TTHNP4_00067</name>
</gene>
<keyword evidence="3" id="KW-0786">Thiamine pyrophosphate</keyword>
<dbReference type="Gene3D" id="3.40.50.970">
    <property type="match status" value="1"/>
</dbReference>
<keyword evidence="4" id="KW-0175">Coiled coil</keyword>
<name>A0A3P4AVM3_THETH</name>
<dbReference type="EMBL" id="LR027520">
    <property type="protein sequence ID" value="VCU54659.1"/>
    <property type="molecule type" value="Genomic_DNA"/>
</dbReference>
<evidence type="ECO:0000256" key="3">
    <source>
        <dbReference type="ARBA" id="ARBA00023052"/>
    </source>
</evidence>
<reference evidence="6 7" key="1">
    <citation type="submission" date="2018-10" db="EMBL/GenBank/DDBJ databases">
        <authorList>
            <person name="Peiro R."/>
            <person name="Begona"/>
            <person name="Cbmso G."/>
            <person name="Lopez M."/>
            <person name="Gonzalez S."/>
            <person name="Sacristan E."/>
            <person name="Castillo E."/>
        </authorList>
    </citation>
    <scope>NUCLEOTIDE SEQUENCE [LARGE SCALE GENOMIC DNA]</scope>
    <source>
        <strain evidence="6">TTHNAR1</strain>
        <plasmid evidence="7">4</plasmid>
    </source>
</reference>
<keyword evidence="6" id="KW-0614">Plasmid</keyword>
<keyword evidence="2" id="KW-0560">Oxidoreductase</keyword>
<evidence type="ECO:0000313" key="7">
    <source>
        <dbReference type="Proteomes" id="UP000279841"/>
    </source>
</evidence>
<dbReference type="Pfam" id="PF00676">
    <property type="entry name" value="E1_dh"/>
    <property type="match status" value="1"/>
</dbReference>
<dbReference type="AlphaFoldDB" id="A0A3P4AVM3"/>
<feature type="coiled-coil region" evidence="4">
    <location>
        <begin position="270"/>
        <end position="297"/>
    </location>
</feature>
<dbReference type="InterPro" id="IPR050642">
    <property type="entry name" value="PDH_E1_Alpha_Subunit"/>
</dbReference>
<dbReference type="InterPro" id="IPR029061">
    <property type="entry name" value="THDP-binding"/>
</dbReference>
<proteinExistence type="predicted"/>
<evidence type="ECO:0000256" key="1">
    <source>
        <dbReference type="ARBA" id="ARBA00001964"/>
    </source>
</evidence>
<accession>A0A3P4AVM3</accession>
<evidence type="ECO:0000313" key="6">
    <source>
        <dbReference type="EMBL" id="VCU54659.1"/>
    </source>
</evidence>
<evidence type="ECO:0000259" key="5">
    <source>
        <dbReference type="Pfam" id="PF00676"/>
    </source>
</evidence>
<organism evidence="6 7">
    <name type="scientific">Thermus thermophilus</name>
    <dbReference type="NCBI Taxonomy" id="274"/>
    <lineage>
        <taxon>Bacteria</taxon>
        <taxon>Thermotogati</taxon>
        <taxon>Deinococcota</taxon>
        <taxon>Deinococci</taxon>
        <taxon>Thermales</taxon>
        <taxon>Thermaceae</taxon>
        <taxon>Thermus</taxon>
    </lineage>
</organism>
<geneLocation type="plasmid" evidence="6 7">
    <name>4</name>
</geneLocation>
<feature type="domain" description="Dehydrogenase E1 component" evidence="5">
    <location>
        <begin position="10"/>
        <end position="303"/>
    </location>
</feature>
<evidence type="ECO:0000256" key="4">
    <source>
        <dbReference type="SAM" id="Coils"/>
    </source>
</evidence>
<dbReference type="PANTHER" id="PTHR11516:SF60">
    <property type="entry name" value="PYRUVATE DEHYDROGENASE E1 COMPONENT SUBUNIT ALPHA"/>
    <property type="match status" value="1"/>
</dbReference>
<dbReference type="RefSeq" id="WP_124105600.1">
    <property type="nucleotide sequence ID" value="NZ_LR027520.1"/>
</dbReference>
<protein>
    <submittedName>
        <fullName evidence="6">Acetoin:2,6-dichlorophenolindophenol oxidoreductase subunit alpha</fullName>
    </submittedName>
</protein>
<dbReference type="PANTHER" id="PTHR11516">
    <property type="entry name" value="PYRUVATE DEHYDROGENASE E1 COMPONENT, ALPHA SUBUNIT BACTERIAL AND ORGANELLAR"/>
    <property type="match status" value="1"/>
</dbReference>
<dbReference type="Proteomes" id="UP000279841">
    <property type="component" value="Plasmid 4"/>
</dbReference>
<sequence length="323" mass="35475">MGLLDLYRLMYRIRRFEERVERLFLAGKIPGFVHLYIGQEAVAAGVLAHYRPGDYLTSTHRGHGHALAVGVEPRAMMAELFGRKMGICRGKGGSMHLFDADRGMLGANGIVAGGIPIAVGAGLGLRVLGREGVVFCFFGDGALGRGVLHEGLNLAALWRLPVLFVLENNRYASTTGFEESHAFRVPALVAAYGVPYLEADGTDVEEVYGATAELLSGIRMGRGPAFLEVHTYRFKGHYVGDPERYRSRQEVEEARRRDPLAIARGKLLASGVAQKELEDLEREEEELLEEAVAFAERSSWPDPEEALTDLFAEPVGDYPWGEG</sequence>
<dbReference type="CDD" id="cd02000">
    <property type="entry name" value="TPP_E1_PDC_ADC_BCADC"/>
    <property type="match status" value="1"/>
</dbReference>
<dbReference type="GO" id="GO:0006086">
    <property type="term" value="P:pyruvate decarboxylation to acetyl-CoA"/>
    <property type="evidence" value="ECO:0007669"/>
    <property type="project" value="TreeGrafter"/>
</dbReference>
<evidence type="ECO:0000256" key="2">
    <source>
        <dbReference type="ARBA" id="ARBA00023002"/>
    </source>
</evidence>
<dbReference type="GO" id="GO:0004739">
    <property type="term" value="F:pyruvate dehydrogenase (acetyl-transferring) activity"/>
    <property type="evidence" value="ECO:0007669"/>
    <property type="project" value="TreeGrafter"/>
</dbReference>
<dbReference type="SUPFAM" id="SSF52518">
    <property type="entry name" value="Thiamin diphosphate-binding fold (THDP-binding)"/>
    <property type="match status" value="1"/>
</dbReference>